<name>A0A4V6PN10_9MYCO</name>
<dbReference type="AlphaFoldDB" id="A0A4V6PN10"/>
<protein>
    <recommendedName>
        <fullName evidence="3">Pyrrolo-quinoline quinone</fullName>
    </recommendedName>
</protein>
<evidence type="ECO:0000313" key="2">
    <source>
        <dbReference type="Proteomes" id="UP000294952"/>
    </source>
</evidence>
<evidence type="ECO:0008006" key="3">
    <source>
        <dbReference type="Google" id="ProtNLM"/>
    </source>
</evidence>
<sequence>MALAAVIVVAVVTGCGHRGAIQGNPVGRPQWHPQPEVVLSSPMAAHPVPGWRLSVADIGIAEPIAHQPGAVRFVTNDDAPWSVPYIGSVSDRAYFMTSATSDDRRWWLTGIDVSDGRPLFAPVPLRDAAHPDCFINGPNRLLCLASGDTSTAWVIDAESGNVLYDGPTDLTLAVGHLGVVQAGDYAVAEMMDEGVYGIGDTANTTWFVPGDGSLRTEKGPTNFAASTLAAQTTGGRGSDRMVVFSLRDGKVLEPELPEDVEPTSAVVYPGGFAVQTTPKSQQPTPDVVWFFDNDGRQLGHAVAAGSLDTLSNEIPIVASSRTSTVYSNEGNPLVDVIGFDSGSGQLLLGKWFFVNETSSESQNHWQQYDLTDGSKGCICRSALSGLVGSDGTTAVFTDQTPSPQRDTLGVDIATCVERWRFTSAPGSFSRVWRAGTTLIELSDDGTELMSLVAPS</sequence>
<comment type="caution">
    <text evidence="1">The sequence shown here is derived from an EMBL/GenBank/DDBJ whole genome shotgun (WGS) entry which is preliminary data.</text>
</comment>
<dbReference type="Proteomes" id="UP000294952">
    <property type="component" value="Unassembled WGS sequence"/>
</dbReference>
<dbReference type="EMBL" id="SDLP01000001">
    <property type="protein sequence ID" value="TDL11511.1"/>
    <property type="molecule type" value="Genomic_DNA"/>
</dbReference>
<reference evidence="1 2" key="1">
    <citation type="submission" date="2019-01" db="EMBL/GenBank/DDBJ databases">
        <title>High-quality-draft genome sequences of five non-tuberculosis mycobacteriaceae isolated from a nosocomial environment.</title>
        <authorList>
            <person name="Tiago I."/>
            <person name="Alarico S."/>
            <person name="Pereira S.G."/>
            <person name="Coelho C."/>
            <person name="Maranha A."/>
            <person name="Empadinhas N."/>
        </authorList>
    </citation>
    <scope>NUCLEOTIDE SEQUENCE [LARGE SCALE GENOMIC DNA]</scope>
    <source>
        <strain evidence="1 2">22DIII</strain>
    </source>
</reference>
<gene>
    <name evidence="1" type="ORF">EUA04_00360</name>
</gene>
<dbReference type="RefSeq" id="WP_133412522.1">
    <property type="nucleotide sequence ID" value="NZ_SDLP01000001.1"/>
</dbReference>
<proteinExistence type="predicted"/>
<organism evidence="1 2">
    <name type="scientific">Mycolicibacterium obuense</name>
    <dbReference type="NCBI Taxonomy" id="1807"/>
    <lineage>
        <taxon>Bacteria</taxon>
        <taxon>Bacillati</taxon>
        <taxon>Actinomycetota</taxon>
        <taxon>Actinomycetes</taxon>
        <taxon>Mycobacteriales</taxon>
        <taxon>Mycobacteriaceae</taxon>
        <taxon>Mycolicibacterium</taxon>
    </lineage>
</organism>
<evidence type="ECO:0000313" key="1">
    <source>
        <dbReference type="EMBL" id="TDL11511.1"/>
    </source>
</evidence>
<accession>A0A4V6PN10</accession>